<organism evidence="8">
    <name type="scientific">Selaginella moellendorffii</name>
    <name type="common">Spikemoss</name>
    <dbReference type="NCBI Taxonomy" id="88036"/>
    <lineage>
        <taxon>Eukaryota</taxon>
        <taxon>Viridiplantae</taxon>
        <taxon>Streptophyta</taxon>
        <taxon>Embryophyta</taxon>
        <taxon>Tracheophyta</taxon>
        <taxon>Lycopodiopsida</taxon>
        <taxon>Selaginellales</taxon>
        <taxon>Selaginellaceae</taxon>
        <taxon>Selaginella</taxon>
    </lineage>
</organism>
<dbReference type="Pfam" id="PF00082">
    <property type="entry name" value="Peptidase_S8"/>
    <property type="match status" value="1"/>
</dbReference>
<protein>
    <recommendedName>
        <fullName evidence="6">Peptidase S8/S53 domain-containing protein</fullName>
    </recommendedName>
</protein>
<evidence type="ECO:0000256" key="5">
    <source>
        <dbReference type="ARBA" id="ARBA00022825"/>
    </source>
</evidence>
<dbReference type="GO" id="GO:0004252">
    <property type="term" value="F:serine-type endopeptidase activity"/>
    <property type="evidence" value="ECO:0000318"/>
    <property type="project" value="GO_Central"/>
</dbReference>
<dbReference type="GO" id="GO:0006508">
    <property type="term" value="P:proteolysis"/>
    <property type="evidence" value="ECO:0007669"/>
    <property type="project" value="UniProtKB-KW"/>
</dbReference>
<dbReference type="Proteomes" id="UP000001514">
    <property type="component" value="Unassembled WGS sequence"/>
</dbReference>
<dbReference type="Gramene" id="EFJ09952">
    <property type="protein sequence ID" value="EFJ09952"/>
    <property type="gene ID" value="SELMODRAFT_427594"/>
</dbReference>
<dbReference type="HOGENOM" id="CLU_858931_0_0_1"/>
<feature type="domain" description="Peptidase S8/S53" evidence="6">
    <location>
        <begin position="259"/>
        <end position="322"/>
    </location>
</feature>
<keyword evidence="5" id="KW-0720">Serine protease</keyword>
<evidence type="ECO:0000256" key="3">
    <source>
        <dbReference type="ARBA" id="ARBA00022729"/>
    </source>
</evidence>
<keyword evidence="3" id="KW-0732">Signal</keyword>
<dbReference type="Gene3D" id="3.50.30.30">
    <property type="match status" value="1"/>
</dbReference>
<evidence type="ECO:0000259" key="6">
    <source>
        <dbReference type="Pfam" id="PF00082"/>
    </source>
</evidence>
<dbReference type="PANTHER" id="PTHR10795">
    <property type="entry name" value="PROPROTEIN CONVERTASE SUBTILISIN/KEXIN"/>
    <property type="match status" value="1"/>
</dbReference>
<gene>
    <name evidence="7" type="ORF">SELMODRAFT_427594</name>
</gene>
<dbReference type="KEGG" id="smo:SELMODRAFT_427594"/>
<name>D8T039_SELML</name>
<dbReference type="EMBL" id="GL377657">
    <property type="protein sequence ID" value="EFJ09952.1"/>
    <property type="molecule type" value="Genomic_DNA"/>
</dbReference>
<dbReference type="SUPFAM" id="SSF52743">
    <property type="entry name" value="Subtilisin-like"/>
    <property type="match status" value="1"/>
</dbReference>
<proteinExistence type="inferred from homology"/>
<dbReference type="InterPro" id="IPR000209">
    <property type="entry name" value="Peptidase_S8/S53_dom"/>
</dbReference>
<dbReference type="InterPro" id="IPR023828">
    <property type="entry name" value="Peptidase_S8_Ser-AS"/>
</dbReference>
<dbReference type="InParanoid" id="D8T039"/>
<dbReference type="Gene3D" id="3.40.50.200">
    <property type="entry name" value="Peptidase S8/S53 domain"/>
    <property type="match status" value="1"/>
</dbReference>
<accession>D8T039</accession>
<dbReference type="AlphaFoldDB" id="D8T039"/>
<comment type="similarity">
    <text evidence="1">Belongs to the peptidase S8 family.</text>
</comment>
<reference evidence="7 8" key="1">
    <citation type="journal article" date="2011" name="Science">
        <title>The Selaginella genome identifies genetic changes associated with the evolution of vascular plants.</title>
        <authorList>
            <person name="Banks J.A."/>
            <person name="Nishiyama T."/>
            <person name="Hasebe M."/>
            <person name="Bowman J.L."/>
            <person name="Gribskov M."/>
            <person name="dePamphilis C."/>
            <person name="Albert V.A."/>
            <person name="Aono N."/>
            <person name="Aoyama T."/>
            <person name="Ambrose B.A."/>
            <person name="Ashton N.W."/>
            <person name="Axtell M.J."/>
            <person name="Barker E."/>
            <person name="Barker M.S."/>
            <person name="Bennetzen J.L."/>
            <person name="Bonawitz N.D."/>
            <person name="Chapple C."/>
            <person name="Cheng C."/>
            <person name="Correa L.G."/>
            <person name="Dacre M."/>
            <person name="DeBarry J."/>
            <person name="Dreyer I."/>
            <person name="Elias M."/>
            <person name="Engstrom E.M."/>
            <person name="Estelle M."/>
            <person name="Feng L."/>
            <person name="Finet C."/>
            <person name="Floyd S.K."/>
            <person name="Frommer W.B."/>
            <person name="Fujita T."/>
            <person name="Gramzow L."/>
            <person name="Gutensohn M."/>
            <person name="Harholt J."/>
            <person name="Hattori M."/>
            <person name="Heyl A."/>
            <person name="Hirai T."/>
            <person name="Hiwatashi Y."/>
            <person name="Ishikawa M."/>
            <person name="Iwata M."/>
            <person name="Karol K.G."/>
            <person name="Koehler B."/>
            <person name="Kolukisaoglu U."/>
            <person name="Kubo M."/>
            <person name="Kurata T."/>
            <person name="Lalonde S."/>
            <person name="Li K."/>
            <person name="Li Y."/>
            <person name="Litt A."/>
            <person name="Lyons E."/>
            <person name="Manning G."/>
            <person name="Maruyama T."/>
            <person name="Michael T.P."/>
            <person name="Mikami K."/>
            <person name="Miyazaki S."/>
            <person name="Morinaga S."/>
            <person name="Murata T."/>
            <person name="Mueller-Roeber B."/>
            <person name="Nelson D.R."/>
            <person name="Obara M."/>
            <person name="Oguri Y."/>
            <person name="Olmstead R.G."/>
            <person name="Onodera N."/>
            <person name="Petersen B.L."/>
            <person name="Pils B."/>
            <person name="Prigge M."/>
            <person name="Rensing S.A."/>
            <person name="Riano-Pachon D.M."/>
            <person name="Roberts A.W."/>
            <person name="Sato Y."/>
            <person name="Scheller H.V."/>
            <person name="Schulz B."/>
            <person name="Schulz C."/>
            <person name="Shakirov E.V."/>
            <person name="Shibagaki N."/>
            <person name="Shinohara N."/>
            <person name="Shippen D.E."/>
            <person name="Soerensen I."/>
            <person name="Sotooka R."/>
            <person name="Sugimoto N."/>
            <person name="Sugita M."/>
            <person name="Sumikawa N."/>
            <person name="Tanurdzic M."/>
            <person name="Theissen G."/>
            <person name="Ulvskov P."/>
            <person name="Wakazuki S."/>
            <person name="Weng J.K."/>
            <person name="Willats W.W."/>
            <person name="Wipf D."/>
            <person name="Wolf P.G."/>
            <person name="Yang L."/>
            <person name="Zimmer A.D."/>
            <person name="Zhu Q."/>
            <person name="Mitros T."/>
            <person name="Hellsten U."/>
            <person name="Loque D."/>
            <person name="Otillar R."/>
            <person name="Salamov A."/>
            <person name="Schmutz J."/>
            <person name="Shapiro H."/>
            <person name="Lindquist E."/>
            <person name="Lucas S."/>
            <person name="Rokhsar D."/>
            <person name="Grigoriev I.V."/>
        </authorList>
    </citation>
    <scope>NUCLEOTIDE SEQUENCE [LARGE SCALE GENOMIC DNA]</scope>
</reference>
<dbReference type="GO" id="GO:0005576">
    <property type="term" value="C:extracellular region"/>
    <property type="evidence" value="ECO:0000318"/>
    <property type="project" value="GO_Central"/>
</dbReference>
<keyword evidence="2" id="KW-0645">Protease</keyword>
<evidence type="ECO:0000256" key="1">
    <source>
        <dbReference type="ARBA" id="ARBA00011073"/>
    </source>
</evidence>
<evidence type="ECO:0000313" key="7">
    <source>
        <dbReference type="EMBL" id="EFJ09952.1"/>
    </source>
</evidence>
<dbReference type="InterPro" id="IPR045051">
    <property type="entry name" value="SBT"/>
</dbReference>
<evidence type="ECO:0000313" key="8">
    <source>
        <dbReference type="Proteomes" id="UP000001514"/>
    </source>
</evidence>
<evidence type="ECO:0000256" key="2">
    <source>
        <dbReference type="ARBA" id="ARBA00022670"/>
    </source>
</evidence>
<dbReference type="PROSITE" id="PS00138">
    <property type="entry name" value="SUBTILASE_SER"/>
    <property type="match status" value="1"/>
</dbReference>
<evidence type="ECO:0000256" key="4">
    <source>
        <dbReference type="ARBA" id="ARBA00022801"/>
    </source>
</evidence>
<dbReference type="InterPro" id="IPR036852">
    <property type="entry name" value="Peptidase_S8/S53_dom_sf"/>
</dbReference>
<dbReference type="STRING" id="88036.D8T039"/>
<keyword evidence="8" id="KW-1185">Reference proteome</keyword>
<sequence length="324" mass="35430">MRYKFVLCCVFWEGPLLQRSSWPNPNLSMQSPQLKGRDTHIVYLGNVDKSLHLDAVTSSHHALLQGVFGRKLIGARFFSHGLQDGPKAYAKAHQELLSPRDVEGHRFVKNTTGLATQKCGARGSHTLSAFDMGIHNGVDIFSASIDGQQPLSIAKNVGLPTSNFSASQLCMGWSLDPEKVQGKIVACLRGPMHLAFQSFEVSQAGGAGIIFCNSTLEFDQNPENEFLLLKSWTSHLLIYQIYKLSCSGYTASDNIEKSKRAPYMAPFSSSGPNIIDPDILKPDITAPGVNILAAYTQFNNSKIAYMLASGTSMSCPHVTGIVRY</sequence>
<keyword evidence="4" id="KW-0378">Hydrolase</keyword>